<accession>A0AA95GND3</accession>
<dbReference type="PRINTS" id="PR00127">
    <property type="entry name" value="CLPPROTEASEP"/>
</dbReference>
<dbReference type="NCBIfam" id="NF045542">
    <property type="entry name" value="Clp_rel_HeadMat"/>
    <property type="match status" value="1"/>
</dbReference>
<dbReference type="EMBL" id="CP123504">
    <property type="protein sequence ID" value="WGM00030.1"/>
    <property type="molecule type" value="Genomic_DNA"/>
</dbReference>
<evidence type="ECO:0000256" key="5">
    <source>
        <dbReference type="ARBA" id="ARBA00022825"/>
    </source>
</evidence>
<organism evidence="7 8">
    <name type="scientific">Arsenophonus nasoniae</name>
    <name type="common">son-killer infecting Nasonia vitripennis</name>
    <dbReference type="NCBI Taxonomy" id="638"/>
    <lineage>
        <taxon>Bacteria</taxon>
        <taxon>Pseudomonadati</taxon>
        <taxon>Pseudomonadota</taxon>
        <taxon>Gammaproteobacteria</taxon>
        <taxon>Enterobacterales</taxon>
        <taxon>Morganellaceae</taxon>
        <taxon>Arsenophonus</taxon>
    </lineage>
</organism>
<dbReference type="CDD" id="cd07016">
    <property type="entry name" value="S14_ClpP_1"/>
    <property type="match status" value="1"/>
</dbReference>
<evidence type="ECO:0000313" key="7">
    <source>
        <dbReference type="EMBL" id="WGM00030.1"/>
    </source>
</evidence>
<name>A0AA95GND3_9GAMM</name>
<dbReference type="GO" id="GO:0004176">
    <property type="term" value="F:ATP-dependent peptidase activity"/>
    <property type="evidence" value="ECO:0007669"/>
    <property type="project" value="InterPro"/>
</dbReference>
<dbReference type="PANTHER" id="PTHR10381:SF70">
    <property type="entry name" value="ATP-DEPENDENT CLP PROTEASE PROTEOLYTIC SUBUNIT"/>
    <property type="match status" value="1"/>
</dbReference>
<dbReference type="SUPFAM" id="SSF52096">
    <property type="entry name" value="ClpP/crotonase"/>
    <property type="match status" value="1"/>
</dbReference>
<evidence type="ECO:0000256" key="2">
    <source>
        <dbReference type="ARBA" id="ARBA00022490"/>
    </source>
</evidence>
<comment type="similarity">
    <text evidence="1 6">Belongs to the peptidase S14 family.</text>
</comment>
<reference evidence="7" key="1">
    <citation type="submission" date="2023-04" db="EMBL/GenBank/DDBJ databases">
        <title>Genome dynamics across the evolutionary transition to endosymbiosis.</title>
        <authorList>
            <person name="Siozios S."/>
            <person name="Nadal-Jimenez P."/>
            <person name="Azagi T."/>
            <person name="Sprong H."/>
            <person name="Frost C.L."/>
            <person name="Parratt S.R."/>
            <person name="Taylor G."/>
            <person name="Brettell L."/>
            <person name="Lew K.C."/>
            <person name="Croft L."/>
            <person name="King K.C."/>
            <person name="Brockhurst M.A."/>
            <person name="Hypsa V."/>
            <person name="Novakova E."/>
            <person name="Darby A.C."/>
            <person name="Hurst G.D.D."/>
        </authorList>
    </citation>
    <scope>NUCLEOTIDE SEQUENCE</scope>
    <source>
        <strain evidence="7">APv</strain>
    </source>
</reference>
<keyword evidence="2" id="KW-0963">Cytoplasm</keyword>
<evidence type="ECO:0000256" key="3">
    <source>
        <dbReference type="ARBA" id="ARBA00022670"/>
    </source>
</evidence>
<evidence type="ECO:0000256" key="6">
    <source>
        <dbReference type="RuleBase" id="RU003567"/>
    </source>
</evidence>
<dbReference type="GO" id="GO:0006515">
    <property type="term" value="P:protein quality control for misfolded or incompletely synthesized proteins"/>
    <property type="evidence" value="ECO:0007669"/>
    <property type="project" value="TreeGrafter"/>
</dbReference>
<proteinExistence type="inferred from homology"/>
<dbReference type="InterPro" id="IPR023562">
    <property type="entry name" value="ClpP/TepA"/>
</dbReference>
<gene>
    <name evidence="7" type="ORF">QE210_08925</name>
</gene>
<dbReference type="GO" id="GO:0051117">
    <property type="term" value="F:ATPase binding"/>
    <property type="evidence" value="ECO:0007669"/>
    <property type="project" value="TreeGrafter"/>
</dbReference>
<dbReference type="Gene3D" id="3.90.226.10">
    <property type="entry name" value="2-enoyl-CoA Hydratase, Chain A, domain 1"/>
    <property type="match status" value="1"/>
</dbReference>
<sequence length="284" mass="30701">MDKKTLPVAPETHPCTDISYEIKPKVFEHWQSGIKAVKTANTISILDVIGEDYWGEGVTVKRISAALSAIGDQDVIVNLNSPGGDMFAGVAIYNLLRSHCAKVTINVLGIAASAASIIAMAGDEVRMGTGTFLMIHNCWVVGIGNRHDFARLCEEMRPFDKAMADIYAARSGLTPTDIEKIMDNETYLSAEEAIAQGFADELISIDHLEAEEETPQAALRKIDALLAKTNTPRSERRKLIKSLTGGKPCATASSTGMPSATEDINPEYLTKLQNAINAFASTTR</sequence>
<dbReference type="GO" id="GO:0004252">
    <property type="term" value="F:serine-type endopeptidase activity"/>
    <property type="evidence" value="ECO:0007669"/>
    <property type="project" value="InterPro"/>
</dbReference>
<dbReference type="RefSeq" id="WP_280623607.1">
    <property type="nucleotide sequence ID" value="NZ_CP123504.1"/>
</dbReference>
<evidence type="ECO:0000313" key="8">
    <source>
        <dbReference type="Proteomes" id="UP001177595"/>
    </source>
</evidence>
<dbReference type="Proteomes" id="UP001177595">
    <property type="component" value="Chromosome"/>
</dbReference>
<keyword evidence="3 7" id="KW-0645">Protease</keyword>
<dbReference type="GO" id="GO:0009368">
    <property type="term" value="C:endopeptidase Clp complex"/>
    <property type="evidence" value="ECO:0007669"/>
    <property type="project" value="TreeGrafter"/>
</dbReference>
<dbReference type="Pfam" id="PF00574">
    <property type="entry name" value="CLP_protease"/>
    <property type="match status" value="1"/>
</dbReference>
<evidence type="ECO:0000256" key="4">
    <source>
        <dbReference type="ARBA" id="ARBA00022801"/>
    </source>
</evidence>
<dbReference type="PANTHER" id="PTHR10381">
    <property type="entry name" value="ATP-DEPENDENT CLP PROTEASE PROTEOLYTIC SUBUNIT"/>
    <property type="match status" value="1"/>
</dbReference>
<protein>
    <recommendedName>
        <fullName evidence="6">ATP-dependent Clp protease proteolytic subunit</fullName>
    </recommendedName>
</protein>
<dbReference type="InterPro" id="IPR029045">
    <property type="entry name" value="ClpP/crotonase-like_dom_sf"/>
</dbReference>
<dbReference type="AlphaFoldDB" id="A0AA95GND3"/>
<keyword evidence="5" id="KW-0720">Serine protease</keyword>
<keyword evidence="4" id="KW-0378">Hydrolase</keyword>
<dbReference type="InterPro" id="IPR001907">
    <property type="entry name" value="ClpP"/>
</dbReference>
<evidence type="ECO:0000256" key="1">
    <source>
        <dbReference type="ARBA" id="ARBA00007039"/>
    </source>
</evidence>